<name>A0A6C7E5Z0_ILUCY</name>
<dbReference type="OrthoDB" id="5244622at2"/>
<keyword evidence="2" id="KW-1185">Reference proteome</keyword>
<dbReference type="KEGG" id="aym:YM304_03850"/>
<dbReference type="EMBL" id="AP012057">
    <property type="protein sequence ID" value="BAN00699.1"/>
    <property type="molecule type" value="Genomic_DNA"/>
</dbReference>
<reference evidence="1 2" key="1">
    <citation type="journal article" date="2013" name="Int. J. Syst. Evol. Microbiol.">
        <title>Ilumatobacter nonamiense sp. nov. and Ilumatobacter coccineum sp. nov., isolated from seashore sand.</title>
        <authorList>
            <person name="Matsumoto A."/>
            <person name="Kasai H."/>
            <person name="Matsuo Y."/>
            <person name="Shizuri Y."/>
            <person name="Ichikawa N."/>
            <person name="Fujita N."/>
            <person name="Omura S."/>
            <person name="Takahashi Y."/>
        </authorList>
    </citation>
    <scope>NUCLEOTIDE SEQUENCE [LARGE SCALE GENOMIC DNA]</scope>
    <source>
        <strain evidence="2">NBRC 103263 / KCTC 29153 / YM16-304</strain>
    </source>
</reference>
<gene>
    <name evidence="1" type="ORF">YM304_03850</name>
</gene>
<protein>
    <submittedName>
        <fullName evidence="1">Uncharacterized protein</fullName>
    </submittedName>
</protein>
<dbReference type="AlphaFoldDB" id="A0A6C7E5Z0"/>
<dbReference type="Proteomes" id="UP000011863">
    <property type="component" value="Chromosome"/>
</dbReference>
<evidence type="ECO:0000313" key="2">
    <source>
        <dbReference type="Proteomes" id="UP000011863"/>
    </source>
</evidence>
<dbReference type="RefSeq" id="WP_015439947.1">
    <property type="nucleotide sequence ID" value="NC_020520.1"/>
</dbReference>
<proteinExistence type="predicted"/>
<accession>A0A6C7E5Z0</accession>
<sequence>MTTANAAAKIAVTPEVFSFVDYDPAEIAAVLRDVAERLGVANPIRLAVDESTPLAKMSAMLLDEHGEHVVGPASSDAVVSIRAQSGALENTKRLTTFSPDRAAQSLGRMLLRARDRMRADFADTPADAELSLSENASWDAYCAGRLERVGISVNQQRFRYNFRNRFGFTDEVDAMFDQLWAADDLGWSDLPRR</sequence>
<evidence type="ECO:0000313" key="1">
    <source>
        <dbReference type="EMBL" id="BAN00699.1"/>
    </source>
</evidence>
<organism evidence="1 2">
    <name type="scientific">Ilumatobacter coccineus (strain NBRC 103263 / KCTC 29153 / YM16-304)</name>
    <dbReference type="NCBI Taxonomy" id="1313172"/>
    <lineage>
        <taxon>Bacteria</taxon>
        <taxon>Bacillati</taxon>
        <taxon>Actinomycetota</taxon>
        <taxon>Acidimicrobiia</taxon>
        <taxon>Acidimicrobiales</taxon>
        <taxon>Ilumatobacteraceae</taxon>
        <taxon>Ilumatobacter</taxon>
    </lineage>
</organism>